<evidence type="ECO:0000256" key="10">
    <source>
        <dbReference type="SAM" id="MobiDB-lite"/>
    </source>
</evidence>
<accession>A0A814KFC7</accession>
<evidence type="ECO:0000256" key="3">
    <source>
        <dbReference type="ARBA" id="ARBA00022679"/>
    </source>
</evidence>
<dbReference type="FunFam" id="1.10.510.10:FF:001037">
    <property type="entry name" value="SRSF protein kinase 2"/>
    <property type="match status" value="1"/>
</dbReference>
<evidence type="ECO:0000313" key="12">
    <source>
        <dbReference type="EMBL" id="CAF1050386.1"/>
    </source>
</evidence>
<feature type="compositionally biased region" description="Low complexity" evidence="10">
    <location>
        <begin position="78"/>
        <end position="92"/>
    </location>
</feature>
<feature type="compositionally biased region" description="Polar residues" evidence="10">
    <location>
        <begin position="438"/>
        <end position="453"/>
    </location>
</feature>
<keyword evidence="2" id="KW-0723">Serine/threonine-protein kinase</keyword>
<feature type="region of interest" description="Disordered" evidence="10">
    <location>
        <begin position="731"/>
        <end position="771"/>
    </location>
</feature>
<evidence type="ECO:0000256" key="4">
    <source>
        <dbReference type="ARBA" id="ARBA00022741"/>
    </source>
</evidence>
<keyword evidence="4 9" id="KW-0547">Nucleotide-binding</keyword>
<dbReference type="PROSITE" id="PS50011">
    <property type="entry name" value="PROTEIN_KINASE_DOM"/>
    <property type="match status" value="1"/>
</dbReference>
<feature type="compositionally biased region" description="Basic residues" evidence="10">
    <location>
        <begin position="360"/>
        <end position="373"/>
    </location>
</feature>
<feature type="compositionally biased region" description="Acidic residues" evidence="10">
    <location>
        <begin position="737"/>
        <end position="760"/>
    </location>
</feature>
<dbReference type="GO" id="GO:0005634">
    <property type="term" value="C:nucleus"/>
    <property type="evidence" value="ECO:0007669"/>
    <property type="project" value="TreeGrafter"/>
</dbReference>
<comment type="catalytic activity">
    <reaction evidence="8">
        <text>L-seryl-[protein] + ATP = O-phospho-L-seryl-[protein] + ADP + H(+)</text>
        <dbReference type="Rhea" id="RHEA:17989"/>
        <dbReference type="Rhea" id="RHEA-COMP:9863"/>
        <dbReference type="Rhea" id="RHEA-COMP:11604"/>
        <dbReference type="ChEBI" id="CHEBI:15378"/>
        <dbReference type="ChEBI" id="CHEBI:29999"/>
        <dbReference type="ChEBI" id="CHEBI:30616"/>
        <dbReference type="ChEBI" id="CHEBI:83421"/>
        <dbReference type="ChEBI" id="CHEBI:456216"/>
        <dbReference type="EC" id="2.7.11.1"/>
    </reaction>
</comment>
<comment type="catalytic activity">
    <reaction evidence="7">
        <text>L-threonyl-[protein] + ATP = O-phospho-L-threonyl-[protein] + ADP + H(+)</text>
        <dbReference type="Rhea" id="RHEA:46608"/>
        <dbReference type="Rhea" id="RHEA-COMP:11060"/>
        <dbReference type="Rhea" id="RHEA-COMP:11605"/>
        <dbReference type="ChEBI" id="CHEBI:15378"/>
        <dbReference type="ChEBI" id="CHEBI:30013"/>
        <dbReference type="ChEBI" id="CHEBI:30616"/>
        <dbReference type="ChEBI" id="CHEBI:61977"/>
        <dbReference type="ChEBI" id="CHEBI:456216"/>
        <dbReference type="EC" id="2.7.11.1"/>
    </reaction>
</comment>
<comment type="caution">
    <text evidence="12">The sequence shown here is derived from an EMBL/GenBank/DDBJ whole genome shotgun (WGS) entry which is preliminary data.</text>
</comment>
<feature type="region of interest" description="Disordered" evidence="10">
    <location>
        <begin position="355"/>
        <end position="375"/>
    </location>
</feature>
<dbReference type="EC" id="2.7.11.1" evidence="1"/>
<dbReference type="InterPro" id="IPR051334">
    <property type="entry name" value="SRPK"/>
</dbReference>
<dbReference type="GO" id="GO:0005524">
    <property type="term" value="F:ATP binding"/>
    <property type="evidence" value="ECO:0007669"/>
    <property type="project" value="UniProtKB-UniRule"/>
</dbReference>
<evidence type="ECO:0000256" key="6">
    <source>
        <dbReference type="ARBA" id="ARBA00022840"/>
    </source>
</evidence>
<dbReference type="InterPro" id="IPR011009">
    <property type="entry name" value="Kinase-like_dom_sf"/>
</dbReference>
<evidence type="ECO:0000313" key="13">
    <source>
        <dbReference type="Proteomes" id="UP000663864"/>
    </source>
</evidence>
<dbReference type="CDD" id="cd14136">
    <property type="entry name" value="STKc_SRPK"/>
    <property type="match status" value="1"/>
</dbReference>
<evidence type="ECO:0000256" key="5">
    <source>
        <dbReference type="ARBA" id="ARBA00022777"/>
    </source>
</evidence>
<evidence type="ECO:0000259" key="11">
    <source>
        <dbReference type="PROSITE" id="PS50011"/>
    </source>
</evidence>
<dbReference type="PANTHER" id="PTHR47634">
    <property type="entry name" value="PROTEIN KINASE DOMAIN-CONTAINING PROTEIN-RELATED"/>
    <property type="match status" value="1"/>
</dbReference>
<dbReference type="InterPro" id="IPR008271">
    <property type="entry name" value="Ser/Thr_kinase_AS"/>
</dbReference>
<proteinExistence type="predicted"/>
<protein>
    <recommendedName>
        <fullName evidence="1">non-specific serine/threonine protein kinase</fullName>
        <ecNumber evidence="1">2.7.11.1</ecNumber>
    </recommendedName>
</protein>
<feature type="compositionally biased region" description="Polar residues" evidence="10">
    <location>
        <begin position="761"/>
        <end position="771"/>
    </location>
</feature>
<reference evidence="12" key="1">
    <citation type="submission" date="2021-02" db="EMBL/GenBank/DDBJ databases">
        <authorList>
            <person name="Nowell W R."/>
        </authorList>
    </citation>
    <scope>NUCLEOTIDE SEQUENCE</scope>
</reference>
<dbReference type="InterPro" id="IPR017441">
    <property type="entry name" value="Protein_kinase_ATP_BS"/>
</dbReference>
<dbReference type="GO" id="GO:0050684">
    <property type="term" value="P:regulation of mRNA processing"/>
    <property type="evidence" value="ECO:0007669"/>
    <property type="project" value="TreeGrafter"/>
</dbReference>
<evidence type="ECO:0000256" key="9">
    <source>
        <dbReference type="PROSITE-ProRule" id="PRU10141"/>
    </source>
</evidence>
<gene>
    <name evidence="12" type="ORF">ZHD862_LOCUS15023</name>
</gene>
<dbReference type="InterPro" id="IPR000719">
    <property type="entry name" value="Prot_kinase_dom"/>
</dbReference>
<dbReference type="GO" id="GO:0000245">
    <property type="term" value="P:spliceosomal complex assembly"/>
    <property type="evidence" value="ECO:0007669"/>
    <property type="project" value="TreeGrafter"/>
</dbReference>
<dbReference type="FunFam" id="1.10.510.10:FF:000275">
    <property type="entry name" value="SRSF protein kinase 2 isoform X3"/>
    <property type="match status" value="1"/>
</dbReference>
<feature type="domain" description="Protein kinase" evidence="11">
    <location>
        <begin position="175"/>
        <end position="664"/>
    </location>
</feature>
<dbReference type="GO" id="GO:0005737">
    <property type="term" value="C:cytoplasm"/>
    <property type="evidence" value="ECO:0007669"/>
    <property type="project" value="TreeGrafter"/>
</dbReference>
<evidence type="ECO:0000256" key="7">
    <source>
        <dbReference type="ARBA" id="ARBA00047899"/>
    </source>
</evidence>
<dbReference type="EMBL" id="CAJNOT010000667">
    <property type="protein sequence ID" value="CAF1050386.1"/>
    <property type="molecule type" value="Genomic_DNA"/>
</dbReference>
<keyword evidence="5" id="KW-0418">Kinase</keyword>
<dbReference type="PROSITE" id="PS00108">
    <property type="entry name" value="PROTEIN_KINASE_ST"/>
    <property type="match status" value="1"/>
</dbReference>
<feature type="region of interest" description="Disordered" evidence="10">
    <location>
        <begin position="72"/>
        <end position="92"/>
    </location>
</feature>
<evidence type="ECO:0000256" key="8">
    <source>
        <dbReference type="ARBA" id="ARBA00048679"/>
    </source>
</evidence>
<dbReference type="Gene3D" id="3.30.200.20">
    <property type="entry name" value="Phosphorylase Kinase, domain 1"/>
    <property type="match status" value="1"/>
</dbReference>
<dbReference type="Gene3D" id="1.10.510.10">
    <property type="entry name" value="Transferase(Phosphotransferase) domain 1"/>
    <property type="match status" value="2"/>
</dbReference>
<feature type="binding site" evidence="9">
    <location>
        <position position="204"/>
    </location>
    <ligand>
        <name>ATP</name>
        <dbReference type="ChEBI" id="CHEBI:30616"/>
    </ligand>
</feature>
<evidence type="ECO:0000256" key="2">
    <source>
        <dbReference type="ARBA" id="ARBA00022527"/>
    </source>
</evidence>
<dbReference type="SUPFAM" id="SSF56112">
    <property type="entry name" value="Protein kinase-like (PK-like)"/>
    <property type="match status" value="1"/>
</dbReference>
<keyword evidence="6 9" id="KW-0067">ATP-binding</keyword>
<dbReference type="SMART" id="SM00220">
    <property type="entry name" value="S_TKc"/>
    <property type="match status" value="1"/>
</dbReference>
<keyword evidence="3" id="KW-0808">Transferase</keyword>
<dbReference type="AlphaFoldDB" id="A0A814KFC7"/>
<dbReference type="Pfam" id="PF00069">
    <property type="entry name" value="Pkinase"/>
    <property type="match status" value="2"/>
</dbReference>
<sequence>MIIPFHHFLYLPNNQWNSRINIFDFQICSLYRRNLLFQTNIYTRTSIIREIPYPMIWIRNNAPTPVEPTTENLPIPQSDSSFTVSSSGGLSSSAPLPNTILNINENLMIDKENENENENNSITVRINKMESDNEEVEEEAHDIRGSDDDEQEDPKDYCKGGYHPVAIGSTFNQRYHVIRKLGWGHFSTVWLCWDRKSARFVAMKVVKSAKHYTETAIDEIKLLTSVRESDPSDPFRLKCVQLLDDFKVAGINGTHVCMVFEVLGHNLLKLIIRSNYRGIPIPNVKLIIKEVLQGLDYLHRKCQIIHTDIKPENVLMCVDEEHIRALAYQASEWHKNGAKPVGSAVATTHIVNKPDLKTMSKNKKKKLKKKEKQKQKMLELTHQQIQDAEKQKQKLLNSPNKIDINKLSITEEIELSIDEKNLNGHKQNSPEESDEDNSGNVHENNETEQSLNEQAAMAAAAAISGDTDKQINSNESDSSDRPRPMAERTPNPVFELVPEDVLQVKIADLGNACWTYQHFTEDIQTRQYRSPEVILGAGYDTSADIWSVACMAFELATGDYLFEPHSGEDYSRDEDHIAHIIELVGPMPIEIAHSGRYSKEFFNRRGQLRNIKQLKPWDLYHVLTDKYKWPPYEAIEFTHFLEPMLHFDVNQRATAAECLMNPWITGEPLFDNSVDGLLYSEQFGYGSSNEPNSLAAQAGAAGFDFHSHSATDLDSFLSAAMGHHQILHGVGGFNPNEYDEEEISEDYDDIDEDDDDEQLNGDDSSQGELDE</sequence>
<evidence type="ECO:0000256" key="1">
    <source>
        <dbReference type="ARBA" id="ARBA00012513"/>
    </source>
</evidence>
<name>A0A814KFC7_9BILA</name>
<dbReference type="GO" id="GO:0004674">
    <property type="term" value="F:protein serine/threonine kinase activity"/>
    <property type="evidence" value="ECO:0007669"/>
    <property type="project" value="UniProtKB-KW"/>
</dbReference>
<dbReference type="Proteomes" id="UP000663864">
    <property type="component" value="Unassembled WGS sequence"/>
</dbReference>
<feature type="region of interest" description="Disordered" evidence="10">
    <location>
        <begin position="420"/>
        <end position="492"/>
    </location>
</feature>
<dbReference type="FunFam" id="3.30.200.20:FF:000163">
    <property type="entry name" value="SRSF protein kinase 2 isoform X1"/>
    <property type="match status" value="1"/>
</dbReference>
<feature type="region of interest" description="Disordered" evidence="10">
    <location>
        <begin position="129"/>
        <end position="155"/>
    </location>
</feature>
<organism evidence="12 13">
    <name type="scientific">Rotaria sordida</name>
    <dbReference type="NCBI Taxonomy" id="392033"/>
    <lineage>
        <taxon>Eukaryota</taxon>
        <taxon>Metazoa</taxon>
        <taxon>Spiralia</taxon>
        <taxon>Gnathifera</taxon>
        <taxon>Rotifera</taxon>
        <taxon>Eurotatoria</taxon>
        <taxon>Bdelloidea</taxon>
        <taxon>Philodinida</taxon>
        <taxon>Philodinidae</taxon>
        <taxon>Rotaria</taxon>
    </lineage>
</organism>
<dbReference type="PANTHER" id="PTHR47634:SF9">
    <property type="entry name" value="PROTEIN KINASE DOMAIN-CONTAINING PROTEIN-RELATED"/>
    <property type="match status" value="1"/>
</dbReference>
<dbReference type="PROSITE" id="PS00107">
    <property type="entry name" value="PROTEIN_KINASE_ATP"/>
    <property type="match status" value="1"/>
</dbReference>